<feature type="chain" id="PRO_5025415833" description="DUF3313 domain-containing protein" evidence="1">
    <location>
        <begin position="18"/>
        <end position="205"/>
    </location>
</feature>
<sequence length="205" mass="22260">MRMIMLISGLFSAVALAGCNGAPFSTQWKLRGFDLGTADVAQIRVAVRAPDWAALTPEKTILLAKYAFEDGEAGRTLDIHLQRAERAQDRDALARLAAPSSALVVYEVVPRDLAAVRAFQAETQSAKAAGRHGKSGVEIGGELACRKDEIPEGPVVLDAYLHASDEIGWLPLLEGFDVKPQLTQTKSWEEIARSVPRCEKHAKRA</sequence>
<feature type="signal peptide" evidence="1">
    <location>
        <begin position="1"/>
        <end position="17"/>
    </location>
</feature>
<keyword evidence="3" id="KW-1185">Reference proteome</keyword>
<accession>A0A6B8M8P2</accession>
<reference evidence="2 3" key="1">
    <citation type="submission" date="2019-09" db="EMBL/GenBank/DDBJ databases">
        <title>Isolation and complete genome sequencing of Methylocystis species.</title>
        <authorList>
            <person name="Rumah B.L."/>
            <person name="Stead C.E."/>
            <person name="Stevens B.C."/>
            <person name="Minton N.P."/>
            <person name="Grosse-Honebrink A."/>
            <person name="Zhang Y."/>
        </authorList>
    </citation>
    <scope>NUCLEOTIDE SEQUENCE [LARGE SCALE GENOMIC DNA]</scope>
    <source>
        <strain evidence="2 3">BRCS2</strain>
    </source>
</reference>
<dbReference type="PROSITE" id="PS51257">
    <property type="entry name" value="PROKAR_LIPOPROTEIN"/>
    <property type="match status" value="1"/>
</dbReference>
<evidence type="ECO:0000313" key="2">
    <source>
        <dbReference type="EMBL" id="QGM98252.1"/>
    </source>
</evidence>
<dbReference type="EMBL" id="CP044331">
    <property type="protein sequence ID" value="QGM98252.1"/>
    <property type="molecule type" value="Genomic_DNA"/>
</dbReference>
<organism evidence="2 3">
    <name type="scientific">Methylocystis parvus</name>
    <dbReference type="NCBI Taxonomy" id="134"/>
    <lineage>
        <taxon>Bacteria</taxon>
        <taxon>Pseudomonadati</taxon>
        <taxon>Pseudomonadota</taxon>
        <taxon>Alphaproteobacteria</taxon>
        <taxon>Hyphomicrobiales</taxon>
        <taxon>Methylocystaceae</taxon>
        <taxon>Methylocystis</taxon>
    </lineage>
</organism>
<dbReference type="AlphaFoldDB" id="A0A6B8M8P2"/>
<evidence type="ECO:0000256" key="1">
    <source>
        <dbReference type="SAM" id="SignalP"/>
    </source>
</evidence>
<dbReference type="KEGG" id="mpar:F7D14_12715"/>
<gene>
    <name evidence="2" type="ORF">F7D14_12715</name>
</gene>
<dbReference type="RefSeq" id="WP_154419963.1">
    <property type="nucleotide sequence ID" value="NZ_CP044331.1"/>
</dbReference>
<evidence type="ECO:0000313" key="3">
    <source>
        <dbReference type="Proteomes" id="UP000422569"/>
    </source>
</evidence>
<evidence type="ECO:0008006" key="4">
    <source>
        <dbReference type="Google" id="ProtNLM"/>
    </source>
</evidence>
<protein>
    <recommendedName>
        <fullName evidence="4">DUF3313 domain-containing protein</fullName>
    </recommendedName>
</protein>
<dbReference type="Proteomes" id="UP000422569">
    <property type="component" value="Chromosome"/>
</dbReference>
<proteinExistence type="predicted"/>
<name>A0A6B8M8P2_9HYPH</name>
<keyword evidence="1" id="KW-0732">Signal</keyword>